<sequence>MKLGNSLSFFKKYLIKIVVNNNILFIIVIEMGFKYRVFAHSLKWRLFLYSLFFSQKNTNNIIKQTNEQQINKWLNSISHWCTCVRRISVLVQDKYTNSNFRT</sequence>
<gene>
    <name evidence="2" type="ORF">Schpa_000061</name>
</gene>
<keyword evidence="1" id="KW-0472">Membrane</keyword>
<keyword evidence="1" id="KW-1133">Transmembrane helix</keyword>
<reference evidence="2" key="1">
    <citation type="journal article" date="2015" name="J. Biotechnol.">
        <title>Genome sequence of a white rot fungus Schizopora paradoxa KUC8140 for wood decay and mycoremediation.</title>
        <authorList>
            <person name="Min B."/>
            <person name="Park H."/>
            <person name="Jang Y."/>
            <person name="Kim J.J."/>
            <person name="Kim K.H."/>
            <person name="Pangilinan J."/>
            <person name="Lipzen A."/>
            <person name="Riley R."/>
            <person name="Grigoriev I.V."/>
            <person name="Spatafora J.W."/>
            <person name="Choi I.G."/>
        </authorList>
    </citation>
    <scope>NUCLEOTIDE SEQUENCE</scope>
    <source>
        <strain evidence="2">KUC8140</strain>
    </source>
</reference>
<evidence type="ECO:0000313" key="2">
    <source>
        <dbReference type="EMBL" id="QEG57214.1"/>
    </source>
</evidence>
<geneLocation type="mitochondrion" evidence="2"/>
<proteinExistence type="predicted"/>
<reference evidence="2" key="2">
    <citation type="submission" date="2019-03" db="EMBL/GenBank/DDBJ databases">
        <title>Evidence of extensive intraspecific noncoding reshuffling in a 169kb mitochondrial genome of basidiomycete fungus.</title>
        <authorList>
            <person name="Lee H.-H."/>
            <person name="Ke H.-M."/>
            <person name="Lin C.-Y.I."/>
            <person name="Lee T.J."/>
            <person name="Chung C.-L."/>
            <person name="Tsai I.J."/>
        </authorList>
    </citation>
    <scope>NUCLEOTIDE SEQUENCE</scope>
    <source>
        <strain evidence="2">KUC8140</strain>
    </source>
</reference>
<accession>A0A5B9RBE9</accession>
<protein>
    <submittedName>
        <fullName evidence="2">Uncharacterized protein</fullName>
    </submittedName>
</protein>
<feature type="transmembrane region" description="Helical" evidence="1">
    <location>
        <begin position="13"/>
        <end position="33"/>
    </location>
</feature>
<keyword evidence="1" id="KW-0812">Transmembrane</keyword>
<name>A0A5B9RBE9_9AGAM</name>
<keyword evidence="2" id="KW-0496">Mitochondrion</keyword>
<evidence type="ECO:0000256" key="1">
    <source>
        <dbReference type="SAM" id="Phobius"/>
    </source>
</evidence>
<dbReference type="EMBL" id="MK623261">
    <property type="protein sequence ID" value="QEG57214.1"/>
    <property type="molecule type" value="Genomic_DNA"/>
</dbReference>
<dbReference type="AlphaFoldDB" id="A0A5B9RBE9"/>
<organism evidence="2">
    <name type="scientific">Schizopora paradoxa</name>
    <dbReference type="NCBI Taxonomy" id="27342"/>
    <lineage>
        <taxon>Eukaryota</taxon>
        <taxon>Fungi</taxon>
        <taxon>Dikarya</taxon>
        <taxon>Basidiomycota</taxon>
        <taxon>Agaricomycotina</taxon>
        <taxon>Agaricomycetes</taxon>
        <taxon>Hymenochaetales</taxon>
        <taxon>Schizoporaceae</taxon>
        <taxon>Schizopora</taxon>
    </lineage>
</organism>